<keyword evidence="2" id="KW-1185">Reference proteome</keyword>
<dbReference type="RefSeq" id="WP_252085683.1">
    <property type="nucleotide sequence ID" value="NZ_CP092418.1"/>
</dbReference>
<dbReference type="Pfam" id="PF05960">
    <property type="entry name" value="DUF885"/>
    <property type="match status" value="1"/>
</dbReference>
<sequence length="560" mass="63680">MTDKKAIDDSVLLYSLADQYAEVYLENFQPYAYFSDMELDRHNLFLSNSPANSASLAASEDKILSKLAEIDLNGLKSDQEKVFYFKLKERLESNVGLRVCKTELWSVDHMFGPHIILGFLTEVQPVETAQDRADAIERWLDAARYYEQEIANLRHGLEQGYSAPQSVVKRVIQQVDGLTQVPIDEHPFLGLAKKAKDPEFEAAFKQVLSDHVIPSMVNYKNFLESTYLPEARAELGIHAIPNGRECYMAQYRSYTTLQRTPEEVFELGLSAVNANKSEVVRLGKEFYQVDSYSEAVASASEDKTQKFNSADEMHQFFERLVDKSRDLTVDFFHEMPLIEMEVKAIPEHEQGSGRSAHYIPGTKERKARFGYDPTTYQDESYASAEKVTIHEGYPGHHMQIALVQEQEKFHKIEDALSNSAFAEGWGRYSEHLAEEAGMYQYGSTKILRRAWPARGMVADSAMHVLGWSDEKVAEFLQDSGASFAKGPRTLMDRMAVMPAQLTSYDSGALEIFALRELMQNELGEDFDIKDFHEIILRNGNVPMAVLSEQVRDFIEKKKKG</sequence>
<evidence type="ECO:0000313" key="1">
    <source>
        <dbReference type="EMBL" id="USD23337.1"/>
    </source>
</evidence>
<name>A0ABY4VGX1_9GAMM</name>
<reference evidence="1" key="1">
    <citation type="submission" date="2022-02" db="EMBL/GenBank/DDBJ databases">
        <title>Coral-associated bacteria.</title>
        <authorList>
            <person name="Tang K."/>
            <person name="Wang X."/>
        </authorList>
    </citation>
    <scope>NUCLEOTIDE SEQUENCE</scope>
    <source>
        <strain evidence="1">SCSIO 43006</strain>
    </source>
</reference>
<dbReference type="PANTHER" id="PTHR33361">
    <property type="entry name" value="GLR0591 PROTEIN"/>
    <property type="match status" value="1"/>
</dbReference>
<dbReference type="PANTHER" id="PTHR33361:SF2">
    <property type="entry name" value="DUF885 DOMAIN-CONTAINING PROTEIN"/>
    <property type="match status" value="1"/>
</dbReference>
<gene>
    <name evidence="1" type="ORF">MJO52_09430</name>
</gene>
<evidence type="ECO:0000313" key="2">
    <source>
        <dbReference type="Proteomes" id="UP001055658"/>
    </source>
</evidence>
<accession>A0ABY4VGX1</accession>
<dbReference type="InterPro" id="IPR010281">
    <property type="entry name" value="DUF885"/>
</dbReference>
<dbReference type="EMBL" id="CP092418">
    <property type="protein sequence ID" value="USD23337.1"/>
    <property type="molecule type" value="Genomic_DNA"/>
</dbReference>
<protein>
    <submittedName>
        <fullName evidence="1">DUF885 domain-containing protein</fullName>
    </submittedName>
</protein>
<proteinExistence type="predicted"/>
<dbReference type="Proteomes" id="UP001055658">
    <property type="component" value="Chromosome"/>
</dbReference>
<organism evidence="1 2">
    <name type="scientific">Microbulbifer variabilis</name>
    <dbReference type="NCBI Taxonomy" id="266805"/>
    <lineage>
        <taxon>Bacteria</taxon>
        <taxon>Pseudomonadati</taxon>
        <taxon>Pseudomonadota</taxon>
        <taxon>Gammaproteobacteria</taxon>
        <taxon>Cellvibrionales</taxon>
        <taxon>Microbulbiferaceae</taxon>
        <taxon>Microbulbifer</taxon>
    </lineage>
</organism>